<dbReference type="EMBL" id="AALAQH010000003">
    <property type="protein sequence ID" value="ECX6924504.1"/>
    <property type="molecule type" value="Genomic_DNA"/>
</dbReference>
<dbReference type="AlphaFoldDB" id="A0A0B8R667"/>
<dbReference type="EMBL" id="AABAWE010000002">
    <property type="protein sequence ID" value="EAG2086443.1"/>
    <property type="molecule type" value="Genomic_DNA"/>
</dbReference>
<evidence type="ECO:0000256" key="4">
    <source>
        <dbReference type="ARBA" id="ARBA00023159"/>
    </source>
</evidence>
<evidence type="ECO:0000313" key="42">
    <source>
        <dbReference type="EMBL" id="EDO0984580.1"/>
    </source>
</evidence>
<dbReference type="EMBL" id="AAHZFY010000001">
    <property type="protein sequence ID" value="ECB9512112.1"/>
    <property type="molecule type" value="Genomic_DNA"/>
</dbReference>
<dbReference type="EMBL" id="AABBZO010000001">
    <property type="protein sequence ID" value="EAG4460870.1"/>
    <property type="molecule type" value="Genomic_DNA"/>
</dbReference>
<evidence type="ECO:0000313" key="33">
    <source>
        <dbReference type="EMBL" id="EAK9316064.1"/>
    </source>
</evidence>
<feature type="domain" description="PTS EIIB type-2" evidence="7">
    <location>
        <begin position="404"/>
        <end position="493"/>
    </location>
</feature>
<evidence type="ECO:0000313" key="91">
    <source>
        <dbReference type="Proteomes" id="UP000566721"/>
    </source>
</evidence>
<reference evidence="49" key="9">
    <citation type="submission" date="2020-05" db="EMBL/GenBank/DDBJ databases">
        <authorList>
            <consortium name="NCBI Pathogen Detection Project"/>
        </authorList>
    </citation>
    <scope>NUCLEOTIDE SEQUENCE</scope>
    <source>
        <strain evidence="44">09CEB371LM</strain>
        <strain evidence="49">2017-325981-023-01</strain>
        <strain evidence="46">CFIAFB20100120</strain>
        <strain evidence="45">CFIAFB20130012</strain>
        <strain evidence="48">CFIAFB20170037</strain>
        <strain evidence="47">CFIAFB20170045</strain>
    </source>
</reference>
<organism evidence="14 72">
    <name type="scientific">Listeria monocytogenes</name>
    <dbReference type="NCBI Taxonomy" id="1639"/>
    <lineage>
        <taxon>Bacteria</taxon>
        <taxon>Bacillati</taxon>
        <taxon>Bacillota</taxon>
        <taxon>Bacilli</taxon>
        <taxon>Bacillales</taxon>
        <taxon>Listeriaceae</taxon>
        <taxon>Listeria</taxon>
    </lineage>
</organism>
<dbReference type="EMBL" id="AABBAW010000002">
    <property type="protein sequence ID" value="EAG2514581.1"/>
    <property type="molecule type" value="Genomic_DNA"/>
</dbReference>
<evidence type="ECO:0000313" key="16">
    <source>
        <dbReference type="EMBL" id="EAD5774108.1"/>
    </source>
</evidence>
<evidence type="ECO:0000313" key="60">
    <source>
        <dbReference type="Proteomes" id="UP000345329"/>
    </source>
</evidence>
<evidence type="ECO:0000313" key="85">
    <source>
        <dbReference type="Proteomes" id="UP000525850"/>
    </source>
</evidence>
<evidence type="ECO:0000313" key="52">
    <source>
        <dbReference type="EMBL" id="OET50767.1"/>
    </source>
</evidence>
<dbReference type="EMBL" id="AAASLB010000003">
    <property type="protein sequence ID" value="EAE4941785.1"/>
    <property type="molecule type" value="Genomic_DNA"/>
</dbReference>
<dbReference type="Proteomes" id="UP000455569">
    <property type="component" value="Unassembled WGS sequence"/>
</dbReference>
<evidence type="ECO:0000313" key="83">
    <source>
        <dbReference type="Proteomes" id="UP000489121"/>
    </source>
</evidence>
<dbReference type="Proteomes" id="UP000540117">
    <property type="component" value="Unassembled WGS sequence"/>
</dbReference>
<dbReference type="Proteomes" id="UP000331186">
    <property type="component" value="Unassembled WGS sequence"/>
</dbReference>
<dbReference type="InterPro" id="IPR013011">
    <property type="entry name" value="PTS_EIIB_2"/>
</dbReference>
<dbReference type="EMBL" id="DABJAN010000003">
    <property type="protein sequence ID" value="HAJ9593456.1"/>
    <property type="molecule type" value="Genomic_DNA"/>
</dbReference>
<evidence type="ECO:0000256" key="3">
    <source>
        <dbReference type="ARBA" id="ARBA00023015"/>
    </source>
</evidence>
<dbReference type="EMBL" id="AAAJKI010000015">
    <property type="protein sequence ID" value="EAC6548233.1"/>
    <property type="molecule type" value="Genomic_DNA"/>
</dbReference>
<dbReference type="InterPro" id="IPR011608">
    <property type="entry name" value="PRD"/>
</dbReference>
<dbReference type="Proteomes" id="UP000844415">
    <property type="component" value="Unassembled WGS sequence"/>
</dbReference>
<dbReference type="Proteomes" id="UP000566721">
    <property type="component" value="Unassembled WGS sequence"/>
</dbReference>
<dbReference type="Proteomes" id="UP000393182">
    <property type="component" value="Unassembled WGS sequence"/>
</dbReference>
<dbReference type="Proteomes" id="UP000350032">
    <property type="component" value="Unassembled WGS sequence"/>
</dbReference>
<evidence type="ECO:0000313" key="76">
    <source>
        <dbReference type="Proteomes" id="UP000455569"/>
    </source>
</evidence>
<dbReference type="PROSITE" id="PS51099">
    <property type="entry name" value="PTS_EIIB_TYPE_2"/>
    <property type="match status" value="1"/>
</dbReference>
<dbReference type="Proteomes" id="UP000423131">
    <property type="component" value="Unassembled WGS sequence"/>
</dbReference>
<evidence type="ECO:0000313" key="54">
    <source>
        <dbReference type="Proteomes" id="UP000272537"/>
    </source>
</evidence>
<evidence type="ECO:0000313" key="68">
    <source>
        <dbReference type="Proteomes" id="UP000379076"/>
    </source>
</evidence>
<dbReference type="Pfam" id="PF00359">
    <property type="entry name" value="PTS_EIIA_2"/>
    <property type="match status" value="1"/>
</dbReference>
<evidence type="ECO:0000313" key="64">
    <source>
        <dbReference type="Proteomes" id="UP000364988"/>
    </source>
</evidence>
<evidence type="ECO:0000259" key="8">
    <source>
        <dbReference type="PROSITE" id="PS51372"/>
    </source>
</evidence>
<dbReference type="EMBL" id="AAIAJJ010000001">
    <property type="protein sequence ID" value="ECC1555384.1"/>
    <property type="molecule type" value="Genomic_DNA"/>
</dbReference>
<accession>A0A0B8R667</accession>
<evidence type="ECO:0000313" key="67">
    <source>
        <dbReference type="Proteomes" id="UP000376505"/>
    </source>
</evidence>
<dbReference type="Proteomes" id="UP000840197">
    <property type="component" value="Unassembled WGS sequence"/>
</dbReference>
<dbReference type="Proteomes" id="UP000389283">
    <property type="component" value="Unassembled WGS sequence"/>
</dbReference>
<evidence type="ECO:0000313" key="84">
    <source>
        <dbReference type="Proteomes" id="UP000522199"/>
    </source>
</evidence>
<dbReference type="EMBL" id="AAAJWF010000003">
    <property type="protein sequence ID" value="EAC7480276.1"/>
    <property type="molecule type" value="Genomic_DNA"/>
</dbReference>
<dbReference type="InterPro" id="IPR036388">
    <property type="entry name" value="WH-like_DNA-bd_sf"/>
</dbReference>
<dbReference type="Proteomes" id="UP000467536">
    <property type="component" value="Unassembled WGS sequence"/>
</dbReference>
<evidence type="ECO:0000313" key="44">
    <source>
        <dbReference type="EMBL" id="HAA8052684.1"/>
    </source>
</evidence>
<evidence type="ECO:0000313" key="86">
    <source>
        <dbReference type="Proteomes" id="UP000527632"/>
    </source>
</evidence>
<dbReference type="Proteomes" id="UP000358545">
    <property type="component" value="Unassembled WGS sequence"/>
</dbReference>
<reference evidence="38 64" key="8">
    <citation type="submission" date="2019-09" db="EMBL/GenBank/DDBJ databases">
        <authorList>
            <consortium name="GenomeTrakr network: Whole genome sequencing for foodborne pathogen traceback"/>
        </authorList>
    </citation>
    <scope>NUCLEOTIDE SEQUENCE [LARGE SCALE GENOMIC DNA]</scope>
    <source>
        <strain evidence="30 84">CFSAN072474</strain>
        <strain evidence="38 64">FLAG-55987</strain>
        <strain evidence="33 73">PHLUSALM00088</strain>
    </source>
</reference>
<feature type="domain" description="PRD" evidence="8">
    <location>
        <begin position="294"/>
        <end position="401"/>
    </location>
</feature>
<evidence type="ECO:0000313" key="74">
    <source>
        <dbReference type="Proteomes" id="UP000423131"/>
    </source>
</evidence>
<evidence type="ECO:0000313" key="73">
    <source>
        <dbReference type="Proteomes" id="UP000410967"/>
    </source>
</evidence>
<evidence type="ECO:0000256" key="1">
    <source>
        <dbReference type="ARBA" id="ARBA00022679"/>
    </source>
</evidence>
<dbReference type="Proteomes" id="UP000376505">
    <property type="component" value="Unassembled WGS sequence"/>
</dbReference>
<dbReference type="InterPro" id="IPR007737">
    <property type="entry name" value="Mga_HTH"/>
</dbReference>
<evidence type="ECO:0000313" key="90">
    <source>
        <dbReference type="Proteomes" id="UP000549379"/>
    </source>
</evidence>
<dbReference type="EMBL" id="AACKDQ010000005">
    <property type="protein sequence ID" value="EAK9316064.1"/>
    <property type="molecule type" value="Genomic_DNA"/>
</dbReference>
<dbReference type="Proteomes" id="UP000398321">
    <property type="component" value="Unassembled WGS sequence"/>
</dbReference>
<dbReference type="Pfam" id="PF08279">
    <property type="entry name" value="HTH_11"/>
    <property type="match status" value="1"/>
</dbReference>
<dbReference type="Proteomes" id="UP000489121">
    <property type="component" value="Unassembled WGS sequence"/>
</dbReference>
<dbReference type="EMBL" id="AAAQQZ010000004">
    <property type="protein sequence ID" value="EAE1339068.1"/>
    <property type="molecule type" value="Genomic_DNA"/>
</dbReference>
<keyword evidence="1" id="KW-0808">Transferase</keyword>
<dbReference type="EMBL" id="QDAY01000004">
    <property type="protein sequence ID" value="KAA9448346.1"/>
    <property type="molecule type" value="Genomic_DNA"/>
</dbReference>
<evidence type="ECO:0000313" key="79">
    <source>
        <dbReference type="Proteomes" id="UP000467536"/>
    </source>
</evidence>
<evidence type="ECO:0000313" key="14">
    <source>
        <dbReference type="EMBL" id="EAD1184479.1"/>
    </source>
</evidence>
<protein>
    <submittedName>
        <fullName evidence="14">BglG family transcription antiterminator</fullName>
    </submittedName>
    <submittedName>
        <fullName evidence="53">LicABCH operon regulator</fullName>
    </submittedName>
    <submittedName>
        <fullName evidence="32">PRD domain-containing protein</fullName>
    </submittedName>
    <submittedName>
        <fullName evidence="44">Sugar transporter</fullName>
    </submittedName>
</protein>
<evidence type="ECO:0000313" key="95">
    <source>
        <dbReference type="Proteomes" id="UP000852906"/>
    </source>
</evidence>
<keyword evidence="44" id="KW-0813">Transport</keyword>
<evidence type="ECO:0000313" key="93">
    <source>
        <dbReference type="Proteomes" id="UP000841146"/>
    </source>
</evidence>
<reference evidence="53 54" key="2">
    <citation type="journal article" date="2018" name="BMC Genomics">
        <title>Genes significantly associated with lineage II food isolates of Listeria monocytogenes.</title>
        <authorList>
            <person name="Pirone-Davies C."/>
            <person name="Chen Y."/>
            <person name="Pightling A."/>
            <person name="Ryan G."/>
            <person name="Wang Y."/>
            <person name="Yao K."/>
            <person name="Hoffmann M."/>
            <person name="Allard M.W."/>
        </authorList>
    </citation>
    <scope>NUCLEOTIDE SEQUENCE [LARGE SCALE GENOMIC DNA]</scope>
    <source>
        <strain evidence="53 54">PNUSAL000550</strain>
    </source>
</reference>
<evidence type="ECO:0000313" key="59">
    <source>
        <dbReference type="Proteomes" id="UP000344343"/>
    </source>
</evidence>
<dbReference type="InterPro" id="IPR016152">
    <property type="entry name" value="PTrfase/Anion_transptr"/>
</dbReference>
<evidence type="ECO:0000313" key="24">
    <source>
        <dbReference type="EMBL" id="EAG2245142.1"/>
    </source>
</evidence>
<dbReference type="CDD" id="cd00211">
    <property type="entry name" value="PTS_IIA_fru"/>
    <property type="match status" value="1"/>
</dbReference>
<dbReference type="PROSITE" id="PS51094">
    <property type="entry name" value="PTS_EIIA_TYPE_2"/>
    <property type="match status" value="1"/>
</dbReference>
<sequence>MSASKLSLPRWKQIVHMLYLKMEFISGGELGEALAVNPRTIRNDIKVINQILMIGGNRIESLPGVGYRLVIGDEKALREALLDDSIGRANMNIVPMFAEDRADYIIRYLLLKNDYVKLETLSEELFVSKSTINLDILEVKRKLKENELKVEKRAGYGIRITGAELAIRFCFSRYLLVESTSPLITETEINFFGEVNLEMMEQIVVSNIAKYNIHMTDISVKNLIIHIAIAVCRVKDNCYVPATDLEDIEFSMPELRAAQGIIKEIDLSEGIRFPESETAYLLLHLSSKNRKSDFNNYREYIIVDKMLEKIKELYGYDFKQDQKMISNIALHLKPAINRIKFNMNIQNPYLKNLKANYPLAFELGLVAKEVLEQELKTNVDEAEVGYLAIHFLYGLDKEIGSEKQKVLIVCASGLGTSQLLESKVRKEFENTLEIVGVYSFKEYEQSGTACDFVISTVPLRMKLHPFIQVSPFLTKADIRNITALMKQDETKNQFEVDKVFKESLFLISDKKDKEQVLVDLASLLLENNIVGEDYLPSLFEREEIVPTYLGNGLAAPHPIEANVQETAIGVCIFTGGGVKWNEEDQAQVIFMLAVKNKQQQQLATVYELISNLVESPKAMGELKRVTSFEEFMRVLQTI</sequence>
<evidence type="ECO:0000313" key="43">
    <source>
        <dbReference type="EMBL" id="EDP8512816.1"/>
    </source>
</evidence>
<name>A0A0B8R667_LISMN</name>
<evidence type="ECO:0000313" key="28">
    <source>
        <dbReference type="EMBL" id="EAG4460870.1"/>
    </source>
</evidence>
<dbReference type="PROSITE" id="PS51372">
    <property type="entry name" value="PRD_2"/>
    <property type="match status" value="2"/>
</dbReference>
<evidence type="ECO:0000313" key="35">
    <source>
        <dbReference type="EMBL" id="ECB9512112.1"/>
    </source>
</evidence>
<dbReference type="Proteomes" id="UP000345329">
    <property type="component" value="Unassembled WGS sequence"/>
</dbReference>
<dbReference type="EMBL" id="DAAIJL010000005">
    <property type="protein sequence ID" value="HAB8556909.1"/>
    <property type="molecule type" value="Genomic_DNA"/>
</dbReference>
<dbReference type="Proteomes" id="UP000460224">
    <property type="component" value="Unassembled WGS sequence"/>
</dbReference>
<evidence type="ECO:0000313" key="65">
    <source>
        <dbReference type="Proteomes" id="UP000365297"/>
    </source>
</evidence>
<evidence type="ECO:0000313" key="13">
    <source>
        <dbReference type="EMBL" id="EAC9038794.1"/>
    </source>
</evidence>
<dbReference type="EMBL" id="AACJYH010000003">
    <property type="protein sequence ID" value="EAK8896895.1"/>
    <property type="molecule type" value="Genomic_DNA"/>
</dbReference>
<dbReference type="InterPro" id="IPR013196">
    <property type="entry name" value="HTH_11"/>
</dbReference>
<evidence type="ECO:0000313" key="9">
    <source>
        <dbReference type="EMBL" id="EAC4552116.1"/>
    </source>
</evidence>
<reference evidence="57 60" key="6">
    <citation type="submission" date="2018-06" db="EMBL/GenBank/DDBJ databases">
        <authorList>
            <consortium name="GenomeTrakr: Next Generation Sequencing Network for Food Pathogen Tracability"/>
        </authorList>
    </citation>
    <scope>NUCLEOTIDE SEQUENCE [LARGE SCALE GENOMIC DNA]</scope>
    <source>
        <strain evidence="26 90">10B02965A-1</strain>
        <strain evidence="12 66">CFSAN008042</strain>
        <strain evidence="28 87">CFSAN063727</strain>
        <strain evidence="40 76">CFSAN102901</strain>
        <strain evidence="18 68">FDA00006494</strain>
        <strain evidence="10 65">FDA00007096</strain>
        <strain evidence="14 72">FDA00008584</strain>
        <strain evidence="24">FDA00011243</strain>
        <strain evidence="11 55">FDA00013332</strain>
        <strain evidence="17 59">FDA00013853</strain>
        <strain evidence="34 74">FDA00014336</strain>
        <strain evidence="36 69">FDA00014370</strain>
        <strain evidence="35 71">FDA00014392</strain>
        <strain evidence="43">FDA00015054</strain>
        <strain evidence="27 88">FDA1005580-S054-001</strain>
        <strain evidence="81">FDA1090798-S029-001</strain>
        <strain evidence="82">FDA956581-098-004</strain>
        <strain evidence="25 85">FDA960927-006-004</strain>
        <strain evidence="29 91">FLAG-38921</strain>
        <strain evidence="37 75">FLAG-51482A</strain>
        <strain evidence="23 57">FLAG-54356</strain>
        <strain evidence="16 67">FSIS31901579</strain>
        <strain evidence="31 86">LS1344</strain>
        <strain evidence="41 78">OSF101448</strain>
        <strain evidence="15 60">VA-WGS-00405</strain>
    </source>
</reference>
<evidence type="ECO:0000313" key="20">
    <source>
        <dbReference type="EMBL" id="EAE4941785.1"/>
    </source>
</evidence>
<evidence type="ECO:0000313" key="23">
    <source>
        <dbReference type="EMBL" id="EAG2086443.1"/>
    </source>
</evidence>
<dbReference type="Proteomes" id="UP000478704">
    <property type="component" value="Unassembled WGS sequence"/>
</dbReference>
<evidence type="ECO:0000313" key="32">
    <source>
        <dbReference type="EMBL" id="EAK8896895.1"/>
    </source>
</evidence>
<dbReference type="EMBL" id="AANPAU010000001">
    <property type="protein sequence ID" value="EDP8512816.1"/>
    <property type="molecule type" value="Genomic_DNA"/>
</dbReference>
<evidence type="ECO:0000313" key="40">
    <source>
        <dbReference type="EMBL" id="EDN7714546.1"/>
    </source>
</evidence>
<evidence type="ECO:0000313" key="45">
    <source>
        <dbReference type="EMBL" id="HAB8397484.1"/>
    </source>
</evidence>
<dbReference type="EMBL" id="AABAYG010000003">
    <property type="protein sequence ID" value="EAG2245142.1"/>
    <property type="molecule type" value="Genomic_DNA"/>
</dbReference>
<dbReference type="EMBL" id="AAALRN010000002">
    <property type="protein sequence ID" value="EAD1184479.1"/>
    <property type="molecule type" value="Genomic_DNA"/>
</dbReference>
<dbReference type="EMBL" id="AAAMZD010000002">
    <property type="protein sequence ID" value="EAD3792168.1"/>
    <property type="molecule type" value="Genomic_DNA"/>
</dbReference>
<dbReference type="PANTHER" id="PTHR30185">
    <property type="entry name" value="CRYPTIC BETA-GLUCOSIDE BGL OPERON ANTITERMINATOR"/>
    <property type="match status" value="1"/>
</dbReference>
<dbReference type="Proteomes" id="UP000842809">
    <property type="component" value="Unassembled WGS sequence"/>
</dbReference>
<evidence type="ECO:0000313" key="75">
    <source>
        <dbReference type="Proteomes" id="UP000427828"/>
    </source>
</evidence>
<evidence type="ECO:0000313" key="22">
    <source>
        <dbReference type="EMBL" id="EAG1892942.1"/>
    </source>
</evidence>
<evidence type="ECO:0000313" key="30">
    <source>
        <dbReference type="EMBL" id="EAG9386618.1"/>
    </source>
</evidence>
<dbReference type="GO" id="GO:0009401">
    <property type="term" value="P:phosphoenolpyruvate-dependent sugar phosphotransferase system"/>
    <property type="evidence" value="ECO:0007669"/>
    <property type="project" value="InterPro"/>
</dbReference>
<evidence type="ECO:0000313" key="38">
    <source>
        <dbReference type="EMBL" id="ECY6542904.1"/>
    </source>
</evidence>
<evidence type="ECO:0000313" key="57">
    <source>
        <dbReference type="Proteomes" id="UP000337746"/>
    </source>
</evidence>
<evidence type="ECO:0000313" key="21">
    <source>
        <dbReference type="EMBL" id="EAG0866155.1"/>
    </source>
</evidence>
<evidence type="ECO:0000313" key="27">
    <source>
        <dbReference type="EMBL" id="EAG4330867.1"/>
    </source>
</evidence>
<reference evidence="52 95" key="1">
    <citation type="submission" date="2016-09" db="EMBL/GenBank/DDBJ databases">
        <title>100K Listeria isolates.</title>
        <authorList>
            <person name="Chen P."/>
            <person name="Weimer B.C."/>
            <person name="Kong N."/>
            <person name="Huang B."/>
        </authorList>
    </citation>
    <scope>NUCLEOTIDE SEQUENCE [LARGE SCALE GENOMIC DNA]</scope>
    <source>
        <strain evidence="52 95">BCW_2383</strain>
    </source>
</reference>
<dbReference type="EMBL" id="AABBYJ010000003">
    <property type="protein sequence ID" value="EAG4330867.1"/>
    <property type="molecule type" value="Genomic_DNA"/>
</dbReference>
<dbReference type="EMBL" id="DAAJCS010000001">
    <property type="protein sequence ID" value="HAC0011568.1"/>
    <property type="molecule type" value="Genomic_DNA"/>
</dbReference>
<dbReference type="SUPFAM" id="SSF63520">
    <property type="entry name" value="PTS-regulatory domain, PRD"/>
    <property type="match status" value="2"/>
</dbReference>
<comment type="caution">
    <text evidence="14">The sequence shown here is derived from an EMBL/GenBank/DDBJ whole genome shotgun (WGS) entry which is preliminary data.</text>
</comment>
<dbReference type="Proteomes" id="UP000528151">
    <property type="component" value="Unassembled WGS sequence"/>
</dbReference>
<evidence type="ECO:0000313" key="77">
    <source>
        <dbReference type="Proteomes" id="UP000460224"/>
    </source>
</evidence>
<dbReference type="InterPro" id="IPR036095">
    <property type="entry name" value="PTS_EIIB-like_sf"/>
</dbReference>
<evidence type="ECO:0000313" key="17">
    <source>
        <dbReference type="EMBL" id="EAD5786528.1"/>
    </source>
</evidence>
<evidence type="ECO:0000313" key="48">
    <source>
        <dbReference type="EMBL" id="HAC0274510.1"/>
    </source>
</evidence>
<dbReference type="EMBL" id="AANEHK010000001">
    <property type="protein sequence ID" value="EDO0984580.1"/>
    <property type="molecule type" value="Genomic_DNA"/>
</dbReference>
<feature type="domain" description="PRD" evidence="8">
    <location>
        <begin position="191"/>
        <end position="293"/>
    </location>
</feature>
<keyword evidence="4" id="KW-0010">Activator</keyword>
<evidence type="ECO:0000313" key="15">
    <source>
        <dbReference type="EMBL" id="EAD3792168.1"/>
    </source>
</evidence>
<evidence type="ECO:0000313" key="46">
    <source>
        <dbReference type="EMBL" id="HAB8556909.1"/>
    </source>
</evidence>
<evidence type="ECO:0000313" key="63">
    <source>
        <dbReference type="Proteomes" id="UP000358545"/>
    </source>
</evidence>
<dbReference type="Proteomes" id="UP000403352">
    <property type="component" value="Unassembled WGS sequence"/>
</dbReference>
<evidence type="ECO:0000256" key="5">
    <source>
        <dbReference type="ARBA" id="ARBA00023163"/>
    </source>
</evidence>
<evidence type="ECO:0000256" key="2">
    <source>
        <dbReference type="ARBA" id="ARBA00022737"/>
    </source>
</evidence>
<dbReference type="EMBL" id="AAAIKW010000003">
    <property type="protein sequence ID" value="EAC4552116.1"/>
    <property type="molecule type" value="Genomic_DNA"/>
</dbReference>
<evidence type="ECO:0000259" key="6">
    <source>
        <dbReference type="PROSITE" id="PS51094"/>
    </source>
</evidence>
<dbReference type="KEGG" id="lmok:CQ02_14260"/>
<dbReference type="EMBL" id="AAAKQF010000001">
    <property type="protein sequence ID" value="EAC9038794.1"/>
    <property type="molecule type" value="Genomic_DNA"/>
</dbReference>
<evidence type="ECO:0000313" key="10">
    <source>
        <dbReference type="EMBL" id="EAC5550525.1"/>
    </source>
</evidence>
<dbReference type="Gene3D" id="3.40.930.10">
    <property type="entry name" value="Mannitol-specific EII, Chain A"/>
    <property type="match status" value="1"/>
</dbReference>
<evidence type="ECO:0000313" key="81">
    <source>
        <dbReference type="Proteomes" id="UP000478704"/>
    </source>
</evidence>
<evidence type="ECO:0000313" key="41">
    <source>
        <dbReference type="EMBL" id="EDN9835799.1"/>
    </source>
</evidence>
<dbReference type="EMBL" id="AALGDA010000039">
    <property type="protein sequence ID" value="ECY9783538.1"/>
    <property type="molecule type" value="Genomic_DNA"/>
</dbReference>
<dbReference type="Proteomes" id="UP000852906">
    <property type="component" value="Unassembled WGS sequence"/>
</dbReference>
<dbReference type="Proteomes" id="UP000410967">
    <property type="component" value="Unassembled WGS sequence"/>
</dbReference>
<evidence type="ECO:0000313" key="37">
    <source>
        <dbReference type="EMBL" id="ECX6924504.1"/>
    </source>
</evidence>
<dbReference type="EMBL" id="QXLS01000002">
    <property type="protein sequence ID" value="RKA09480.1"/>
    <property type="molecule type" value="Genomic_DNA"/>
</dbReference>
<dbReference type="Pfam" id="PF02302">
    <property type="entry name" value="PTS_IIB"/>
    <property type="match status" value="1"/>
</dbReference>
<dbReference type="Proteomes" id="UP000344343">
    <property type="component" value="Unassembled WGS sequence"/>
</dbReference>
<keyword evidence="3" id="KW-0805">Transcription regulation</keyword>
<evidence type="ECO:0000313" key="26">
    <source>
        <dbReference type="EMBL" id="EAG2998533.1"/>
    </source>
</evidence>
<evidence type="ECO:0000313" key="29">
    <source>
        <dbReference type="EMBL" id="EAG6168727.1"/>
    </source>
</evidence>
<evidence type="ECO:0000313" key="61">
    <source>
        <dbReference type="Proteomes" id="UP000350032"/>
    </source>
</evidence>
<keyword evidence="2" id="KW-0677">Repeat</keyword>
<dbReference type="InterPro" id="IPR003501">
    <property type="entry name" value="PTS_EIIB_2/3"/>
</dbReference>
<dbReference type="Gene3D" id="1.10.1790.10">
    <property type="entry name" value="PRD domain"/>
    <property type="match status" value="2"/>
</dbReference>
<dbReference type="Proteomes" id="UP000843503">
    <property type="component" value="Unassembled WGS sequence"/>
</dbReference>
<reference evidence="50 77" key="4">
    <citation type="submission" date="2018-04" db="EMBL/GenBank/DDBJ databases">
        <title>Genome Analysis of a Prevalent Clone of Listeria monocytogenes Sequence Type 87 in China.</title>
        <authorList>
            <person name="Wang Y."/>
        </authorList>
    </citation>
    <scope>NUCLEOTIDE SEQUENCE [LARGE SCALE GENOMIC DNA]</scope>
    <source>
        <strain evidence="50 77">ICDC_LM1523</strain>
    </source>
</reference>
<evidence type="ECO:0000313" key="89">
    <source>
        <dbReference type="Proteomes" id="UP000544530"/>
    </source>
</evidence>
<dbReference type="Proteomes" id="UP000364988">
    <property type="component" value="Unassembled WGS sequence"/>
</dbReference>
<dbReference type="EMBL" id="AABAGT010000003">
    <property type="protein sequence ID" value="EAG0866155.1"/>
    <property type="molecule type" value="Genomic_DNA"/>
</dbReference>
<evidence type="ECO:0000313" key="53">
    <source>
        <dbReference type="EMBL" id="RKA09480.1"/>
    </source>
</evidence>
<dbReference type="Proteomes" id="UP000840039">
    <property type="component" value="Unassembled WGS sequence"/>
</dbReference>
<dbReference type="EMBL" id="AANDSR010000002">
    <property type="protein sequence ID" value="EDN9835799.1"/>
    <property type="molecule type" value="Genomic_DNA"/>
</dbReference>
<dbReference type="InterPro" id="IPR002178">
    <property type="entry name" value="PTS_EIIA_type-2_dom"/>
</dbReference>
<feature type="domain" description="PTS EIIA type-2" evidence="6">
    <location>
        <begin position="497"/>
        <end position="638"/>
    </location>
</feature>
<dbReference type="SUPFAM" id="SSF55804">
    <property type="entry name" value="Phoshotransferase/anion transport protein"/>
    <property type="match status" value="1"/>
</dbReference>
<dbReference type="EMBL" id="DAAJFY010000002">
    <property type="protein sequence ID" value="HAC0274510.1"/>
    <property type="molecule type" value="Genomic_DNA"/>
</dbReference>
<evidence type="ECO:0000313" key="34">
    <source>
        <dbReference type="EMBL" id="ECB9473897.1"/>
    </source>
</evidence>
<dbReference type="Proteomes" id="UP000467347">
    <property type="component" value="Unassembled WGS sequence"/>
</dbReference>
<dbReference type="CDD" id="cd05568">
    <property type="entry name" value="PTS_IIB_bgl_like"/>
    <property type="match status" value="1"/>
</dbReference>
<proteinExistence type="predicted"/>
<dbReference type="EMBL" id="AAANYR010000004">
    <property type="protein sequence ID" value="EAD5786528.1"/>
    <property type="molecule type" value="Genomic_DNA"/>
</dbReference>
<dbReference type="EMBL" id="AABCVX010000002">
    <property type="protein sequence ID" value="EAG6168727.1"/>
    <property type="molecule type" value="Genomic_DNA"/>
</dbReference>
<dbReference type="EMBL" id="AABATR010000002">
    <property type="protein sequence ID" value="EAG1892942.1"/>
    <property type="molecule type" value="Genomic_DNA"/>
</dbReference>
<dbReference type="Proteomes" id="UP000339309">
    <property type="component" value="Unassembled WGS sequence"/>
</dbReference>
<dbReference type="Proteomes" id="UP000522199">
    <property type="component" value="Unassembled WGS sequence"/>
</dbReference>
<dbReference type="EMBL" id="DAAEEB010000003">
    <property type="protein sequence ID" value="HAA8052684.1"/>
    <property type="molecule type" value="Genomic_DNA"/>
</dbReference>
<dbReference type="RefSeq" id="WP_003725332.1">
    <property type="nucleotide sequence ID" value="NC_021824.1"/>
</dbReference>
<dbReference type="Proteomes" id="UP000527632">
    <property type="component" value="Unassembled WGS sequence"/>
</dbReference>
<dbReference type="Gene3D" id="3.40.50.2300">
    <property type="match status" value="1"/>
</dbReference>
<evidence type="ECO:0000313" key="66">
    <source>
        <dbReference type="Proteomes" id="UP000368512"/>
    </source>
</evidence>
<evidence type="ECO:0000313" key="12">
    <source>
        <dbReference type="EMBL" id="EAC7480276.1"/>
    </source>
</evidence>
<dbReference type="EMBL" id="AAANYN010000008">
    <property type="protein sequence ID" value="EAD5774108.1"/>
    <property type="molecule type" value="Genomic_DNA"/>
</dbReference>
<dbReference type="Pfam" id="PF05043">
    <property type="entry name" value="Mga"/>
    <property type="match status" value="1"/>
</dbReference>
<reference evidence="51 89" key="10">
    <citation type="submission" date="2020-06" db="EMBL/GenBank/DDBJ databases">
        <title>Two Listeria outbreaks in Switzerland in 2018 and 2020.</title>
        <authorList>
            <person name="Stevens M.J.A."/>
            <person name="Bloemberg G."/>
            <person name="Nusch-Inderbinnen M."/>
            <person name="Stephan R."/>
        </authorList>
    </citation>
    <scope>NUCLEOTIDE SEQUENCE [LARGE SCALE GENOMIC DNA]</scope>
    <source>
        <strain evidence="51 89">N18-0707</strain>
    </source>
</reference>
<dbReference type="Pfam" id="PF00874">
    <property type="entry name" value="PRD"/>
    <property type="match status" value="2"/>
</dbReference>
<evidence type="ECO:0000313" key="25">
    <source>
        <dbReference type="EMBL" id="EAG2514581.1"/>
    </source>
</evidence>
<evidence type="ECO:0000313" key="88">
    <source>
        <dbReference type="Proteomes" id="UP000540117"/>
    </source>
</evidence>
<evidence type="ECO:0000313" key="19">
    <source>
        <dbReference type="EMBL" id="EAE2353398.1"/>
    </source>
</evidence>
<evidence type="ECO:0000259" key="7">
    <source>
        <dbReference type="PROSITE" id="PS51099"/>
    </source>
</evidence>
<evidence type="ECO:0000313" key="49">
    <source>
        <dbReference type="EMBL" id="HAJ9593456.1"/>
    </source>
</evidence>
<dbReference type="Proteomes" id="UP000272537">
    <property type="component" value="Unassembled WGS sequence"/>
</dbReference>
<dbReference type="EMBL" id="AABEKY010000002">
    <property type="protein sequence ID" value="EAG9386618.1"/>
    <property type="molecule type" value="Genomic_DNA"/>
</dbReference>
<dbReference type="EMBL" id="AAAREG010000002">
    <property type="protein sequence ID" value="EAE2353398.1"/>
    <property type="molecule type" value="Genomic_DNA"/>
</dbReference>
<evidence type="ECO:0000313" key="50">
    <source>
        <dbReference type="EMBL" id="KAA9448346.1"/>
    </source>
</evidence>
<dbReference type="Proteomes" id="UP000368512">
    <property type="component" value="Unassembled WGS sequence"/>
</dbReference>
<evidence type="ECO:0000313" key="94">
    <source>
        <dbReference type="Proteomes" id="UP000844415"/>
    </source>
</evidence>
<gene>
    <name evidence="53" type="primary">licr_2</name>
    <name evidence="21" type="ORF">A8L61_02540</name>
    <name evidence="9" type="ORF">ABZ57_06435</name>
    <name evidence="52" type="ORF">AJL21_06125</name>
    <name evidence="18" type="ORF">ART25_09145</name>
    <name evidence="10" type="ORF">ARY78_08800</name>
    <name evidence="25" type="ORF">B1N52_05365</name>
    <name evidence="24" type="ORF">B1S26_06940</name>
    <name evidence="26" type="ORF">B5K54_14660</name>
    <name evidence="22" type="ORF">BB997_04890</name>
    <name evidence="37" type="ORF">BCZ19_07470</name>
    <name evidence="23" type="ORF">BCZ21_04170</name>
    <name evidence="28" type="ORF">CA369_01080</name>
    <name evidence="27" type="ORF">CAV64_06350</name>
    <name evidence="30" type="ORF">CW845_03855</name>
    <name evidence="32" type="ORF">D7104_04180</name>
    <name evidence="50" type="ORF">DCK61_11825</name>
    <name evidence="29" type="ORF">DCT16_04900</name>
    <name evidence="12" type="ORF">DQ70_06235</name>
    <name evidence="11" type="ORF">DU018_07645</name>
    <name evidence="53" type="ORF">DYZ80_01124</name>
    <name evidence="20" type="ORF">E1W56_06975</name>
    <name evidence="31" type="ORF">E5F58_11620</name>
    <name evidence="17" type="ORF">EX365_08170</name>
    <name evidence="16" type="ORF">EXZ73_07335</name>
    <name evidence="38" type="ORF">F6436_01050</name>
    <name evidence="39" type="ORF">F6515_11150</name>
    <name evidence="33" type="ORF">FA835_02975</name>
    <name evidence="35" type="ORF">FLQ97_00030</name>
    <name evidence="34" type="ORF">FLR03_09455</name>
    <name evidence="36" type="ORF">FNX40_01045</name>
    <name evidence="42" type="ORF">FV747_01025</name>
    <name evidence="43" type="ORF">G3O21_000208</name>
    <name evidence="44" type="ORF">GHH22_05870</name>
    <name evidence="41" type="ORF">GJW51_03850</name>
    <name evidence="40" type="ORF">GQG13_05325</name>
    <name evidence="45" type="ORF">GYR60_03040</name>
    <name evidence="46" type="ORF">GYS09_06390</name>
    <name evidence="47" type="ORF">GYX23_01020</name>
    <name evidence="48" type="ORF">GYY14_03895</name>
    <name evidence="49" type="ORF">HQN34_001659</name>
    <name evidence="51" type="ORF">HZJ64_04035</name>
    <name evidence="13" type="ORF">KV70_01045</name>
    <name evidence="14" type="ORF">QD52_05185</name>
    <name evidence="15" type="ORF">UI29_05175</name>
    <name evidence="19" type="ORF">Y261_03430</name>
</gene>
<dbReference type="Proteomes" id="UP000427828">
    <property type="component" value="Unassembled WGS sequence"/>
</dbReference>
<dbReference type="EMBL" id="AALEDS010000001">
    <property type="protein sequence ID" value="ECY6542904.1"/>
    <property type="molecule type" value="Genomic_DNA"/>
</dbReference>
<dbReference type="Proteomes" id="UP000549379">
    <property type="component" value="Unassembled WGS sequence"/>
</dbReference>
<dbReference type="EMBL" id="DAAIHR010000002">
    <property type="protein sequence ID" value="HAB8397484.1"/>
    <property type="molecule type" value="Genomic_DNA"/>
</dbReference>
<evidence type="ECO:0000313" key="39">
    <source>
        <dbReference type="EMBL" id="ECY9783538.1"/>
    </source>
</evidence>
<evidence type="ECO:0000313" key="58">
    <source>
        <dbReference type="Proteomes" id="UP000339309"/>
    </source>
</evidence>
<dbReference type="Proteomes" id="UP000525850">
    <property type="component" value="Unassembled WGS sequence"/>
</dbReference>
<dbReference type="Proteomes" id="UP000544530">
    <property type="component" value="Unassembled WGS sequence"/>
</dbReference>
<evidence type="ECO:0000313" key="78">
    <source>
        <dbReference type="Proteomes" id="UP000467347"/>
    </source>
</evidence>
<dbReference type="SUPFAM" id="SSF52794">
    <property type="entry name" value="PTS system IIB component-like"/>
    <property type="match status" value="1"/>
</dbReference>
<dbReference type="EMBL" id="AABGUK010000004">
    <property type="protein sequence ID" value="EAH4242634.1"/>
    <property type="molecule type" value="Genomic_DNA"/>
</dbReference>
<dbReference type="Proteomes" id="UP000481141">
    <property type="component" value="Unassembled WGS sequence"/>
</dbReference>
<evidence type="ECO:0000313" key="92">
    <source>
        <dbReference type="Proteomes" id="UP000840197"/>
    </source>
</evidence>
<dbReference type="EMBL" id="AAAIXK010000004">
    <property type="protein sequence ID" value="EAC5550525.1"/>
    <property type="molecule type" value="Genomic_DNA"/>
</dbReference>
<dbReference type="PANTHER" id="PTHR30185:SF13">
    <property type="entry name" value="LICABCH OPERON REGULATOR-RELATED"/>
    <property type="match status" value="1"/>
</dbReference>
<dbReference type="Proteomes" id="UP000478682">
    <property type="component" value="Unassembled WGS sequence"/>
</dbReference>
<evidence type="ECO:0000313" key="51">
    <source>
        <dbReference type="EMBL" id="NYA00994.1"/>
    </source>
</evidence>
<evidence type="ECO:0000313" key="62">
    <source>
        <dbReference type="Proteomes" id="UP000354255"/>
    </source>
</evidence>
<evidence type="ECO:0000313" key="47">
    <source>
        <dbReference type="EMBL" id="HAC0011568.1"/>
    </source>
</evidence>
<dbReference type="EMBL" id="AAHZFN010000011">
    <property type="protein sequence ID" value="ECB9473897.1"/>
    <property type="molecule type" value="Genomic_DNA"/>
</dbReference>
<dbReference type="Gene3D" id="1.10.10.10">
    <property type="entry name" value="Winged helix-like DNA-binding domain superfamily/Winged helix DNA-binding domain"/>
    <property type="match status" value="2"/>
</dbReference>
<dbReference type="GO" id="GO:0008982">
    <property type="term" value="F:protein-N(PI)-phosphohistidine-sugar phosphotransferase activity"/>
    <property type="evidence" value="ECO:0007669"/>
    <property type="project" value="InterPro"/>
</dbReference>
<dbReference type="Proteomes" id="UP000365297">
    <property type="component" value="Unassembled WGS sequence"/>
</dbReference>
<dbReference type="Proteomes" id="UP000354255">
    <property type="component" value="Unassembled WGS sequence"/>
</dbReference>
<reference evidence="92 93" key="3">
    <citation type="journal article" date="2018" name="Genome Biol.">
        <title>SKESA: strategic k-mer extension for scrupulous assemblies.</title>
        <authorList>
            <person name="Souvorov A."/>
            <person name="Agarwala R."/>
            <person name="Lipman D.J."/>
        </authorList>
    </citation>
    <scope>NUCLEOTIDE SEQUENCE [LARGE SCALE GENOMIC DNA]</scope>
    <source>
        <strain evidence="44">09CEB371LM</strain>
        <strain evidence="49">2017-325981-023-01</strain>
        <strain evidence="46 94">CFIAFB20100120</strain>
        <strain evidence="45 92">CFIAFB20130012</strain>
        <strain evidence="48">CFIAFB20170037</strain>
        <strain evidence="47 93">CFIAFB20170045</strain>
    </source>
</reference>
<dbReference type="EMBL" id="MJTJ01000013">
    <property type="protein sequence ID" value="OET50767.1"/>
    <property type="molecule type" value="Genomic_DNA"/>
</dbReference>
<evidence type="ECO:0000313" key="72">
    <source>
        <dbReference type="Proteomes" id="UP000403352"/>
    </source>
</evidence>
<evidence type="ECO:0000313" key="18">
    <source>
        <dbReference type="EMBL" id="EAE1339068.1"/>
    </source>
</evidence>
<dbReference type="Proteomes" id="UP000337746">
    <property type="component" value="Unassembled WGS sequence"/>
</dbReference>
<dbReference type="Proteomes" id="UP000336166">
    <property type="component" value="Unassembled WGS sequence"/>
</dbReference>
<evidence type="ECO:0000313" key="69">
    <source>
        <dbReference type="Proteomes" id="UP000389283"/>
    </source>
</evidence>
<evidence type="ECO:0000313" key="80">
    <source>
        <dbReference type="Proteomes" id="UP000478682"/>
    </source>
</evidence>
<dbReference type="Proteomes" id="UP000841146">
    <property type="component" value="Unassembled WGS sequence"/>
</dbReference>
<reference evidence="56 58" key="5">
    <citation type="submission" date="2018-06" db="EMBL/GenBank/DDBJ databases">
        <authorList>
            <consortium name="PulseNet: The National Subtyping Network for Foodborne Disease Surveillance"/>
            <person name="Tarr C.L."/>
            <person name="Trees E."/>
            <person name="Katz L.S."/>
            <person name="Carleton-Romer H.A."/>
            <person name="Stroika S."/>
            <person name="Kucerova Z."/>
            <person name="Roache K.F."/>
            <person name="Sabol A.L."/>
            <person name="Besser J."/>
            <person name="Gerner-Smidt P."/>
        </authorList>
    </citation>
    <scope>NUCLEOTIDE SEQUENCE [LARGE SCALE GENOMIC DNA]</scope>
    <source>
        <strain evidence="9 58">2015L-6227</strain>
        <strain evidence="19 56">PNUSAL000134</strain>
        <strain evidence="13 62">PNUSAL000910</strain>
        <strain evidence="21 63">PNUSAL002180</strain>
        <strain evidence="22 80">PNUSAL002298</strain>
        <strain evidence="32 61">PNUSAL004402</strain>
        <strain evidence="39 83">PNUSAL005692</strain>
    </source>
</reference>
<evidence type="ECO:0000313" key="87">
    <source>
        <dbReference type="Proteomes" id="UP000528151"/>
    </source>
</evidence>
<keyword evidence="5" id="KW-0804">Transcription</keyword>
<dbReference type="EMBL" id="AABBHO010000067">
    <property type="protein sequence ID" value="EAG2998533.1"/>
    <property type="molecule type" value="Genomic_DNA"/>
</dbReference>
<reference evidence="20 70" key="7">
    <citation type="submission" date="2019-03" db="EMBL/GenBank/DDBJ databases">
        <authorList>
            <person name="Ashton P.M."/>
            <person name="Dallman T."/>
            <person name="Nair S."/>
            <person name="De Pinna E."/>
            <person name="Peters T."/>
            <person name="Grant K."/>
        </authorList>
    </citation>
    <scope>NUCLEOTIDE SEQUENCE [LARGE SCALE GENOMIC DNA]</scope>
    <source>
        <strain evidence="42 79">788324</strain>
        <strain evidence="20">RL15000286</strain>
    </source>
</reference>
<dbReference type="Proteomes" id="UP000379076">
    <property type="component" value="Unassembled WGS sequence"/>
</dbReference>
<dbReference type="GO" id="GO:0006355">
    <property type="term" value="P:regulation of DNA-templated transcription"/>
    <property type="evidence" value="ECO:0007669"/>
    <property type="project" value="InterPro"/>
</dbReference>
<dbReference type="InterPro" id="IPR036634">
    <property type="entry name" value="PRD_sf"/>
</dbReference>
<dbReference type="InterPro" id="IPR050661">
    <property type="entry name" value="BglG_antiterminators"/>
</dbReference>
<dbReference type="EMBL" id="AANCRK010000002">
    <property type="protein sequence ID" value="EDN7714546.1"/>
    <property type="molecule type" value="Genomic_DNA"/>
</dbReference>
<evidence type="ECO:0000313" key="11">
    <source>
        <dbReference type="EMBL" id="EAC6548233.1"/>
    </source>
</evidence>
<dbReference type="EMBL" id="JACAVN010000002">
    <property type="protein sequence ID" value="NYA00994.1"/>
    <property type="molecule type" value="Genomic_DNA"/>
</dbReference>
<evidence type="ECO:0000313" key="71">
    <source>
        <dbReference type="Proteomes" id="UP000398321"/>
    </source>
</evidence>
<keyword evidence="44" id="KW-0762">Sugar transport</keyword>
<dbReference type="KEGG" id="lmv:Y193_01645"/>
<evidence type="ECO:0000313" key="70">
    <source>
        <dbReference type="Proteomes" id="UP000393182"/>
    </source>
</evidence>
<evidence type="ECO:0000313" key="82">
    <source>
        <dbReference type="Proteomes" id="UP000481141"/>
    </source>
</evidence>
<evidence type="ECO:0000313" key="31">
    <source>
        <dbReference type="EMBL" id="EAH4242634.1"/>
    </source>
</evidence>
<evidence type="ECO:0000313" key="56">
    <source>
        <dbReference type="Proteomes" id="UP000336166"/>
    </source>
</evidence>
<evidence type="ECO:0000313" key="36">
    <source>
        <dbReference type="EMBL" id="ECC1555384.1"/>
    </source>
</evidence>
<dbReference type="OMA" id="VSSWGKY"/>
<evidence type="ECO:0000313" key="55">
    <source>
        <dbReference type="Proteomes" id="UP000331186"/>
    </source>
</evidence>